<dbReference type="AlphaFoldDB" id="A0A6S6M0J5"/>
<feature type="binding site" evidence="1">
    <location>
        <position position="36"/>
    </location>
    <ligand>
        <name>Mg(2+)</name>
        <dbReference type="ChEBI" id="CHEBI:18420"/>
        <label>1</label>
    </ligand>
</feature>
<dbReference type="EMBL" id="AP023213">
    <property type="protein sequence ID" value="BCG47108.1"/>
    <property type="molecule type" value="Genomic_DNA"/>
</dbReference>
<keyword evidence="1" id="KW-0460">Magnesium</keyword>
<dbReference type="PANTHER" id="PTHR16222">
    <property type="entry name" value="ADP-RIBOSYLGLYCOHYDROLASE"/>
    <property type="match status" value="1"/>
</dbReference>
<feature type="binding site" evidence="1">
    <location>
        <position position="35"/>
    </location>
    <ligand>
        <name>Mg(2+)</name>
        <dbReference type="ChEBI" id="CHEBI:18420"/>
        <label>1</label>
    </ligand>
</feature>
<feature type="binding site" evidence="1">
    <location>
        <position position="208"/>
    </location>
    <ligand>
        <name>Mg(2+)</name>
        <dbReference type="ChEBI" id="CHEBI:18420"/>
        <label>1</label>
    </ligand>
</feature>
<feature type="binding site" evidence="1">
    <location>
        <position position="34"/>
    </location>
    <ligand>
        <name>Mg(2+)</name>
        <dbReference type="ChEBI" id="CHEBI:18420"/>
        <label>1</label>
    </ligand>
</feature>
<reference evidence="2 3" key="1">
    <citation type="submission" date="2020-06" db="EMBL/GenBank/DDBJ databases">
        <title>Interaction of electrochemicaly active bacteria, Geobacter bremensis R4 on different carbon anode.</title>
        <authorList>
            <person name="Meng L."/>
            <person name="Yoshida N."/>
        </authorList>
    </citation>
    <scope>NUCLEOTIDE SEQUENCE [LARGE SCALE GENOMIC DNA]</scope>
    <source>
        <strain evidence="2 3">R4</strain>
    </source>
</reference>
<evidence type="ECO:0000313" key="3">
    <source>
        <dbReference type="Proteomes" id="UP000515472"/>
    </source>
</evidence>
<evidence type="ECO:0000256" key="1">
    <source>
        <dbReference type="PIRSR" id="PIRSR605502-1"/>
    </source>
</evidence>
<keyword evidence="2" id="KW-0378">Hydrolase</keyword>
<feature type="binding site" evidence="1">
    <location>
        <position position="211"/>
    </location>
    <ligand>
        <name>Mg(2+)</name>
        <dbReference type="ChEBI" id="CHEBI:18420"/>
        <label>1</label>
    </ligand>
</feature>
<dbReference type="InterPro" id="IPR005502">
    <property type="entry name" value="Ribosyl_crysJ1"/>
</dbReference>
<dbReference type="Proteomes" id="UP000515472">
    <property type="component" value="Chromosome"/>
</dbReference>
<gene>
    <name evidence="2" type="ORF">GEOBRER4_n1930</name>
</gene>
<dbReference type="PANTHER" id="PTHR16222:SF12">
    <property type="entry name" value="ADP-RIBOSYLGLYCOHYDROLASE-RELATED"/>
    <property type="match status" value="1"/>
</dbReference>
<keyword evidence="3" id="KW-1185">Reference proteome</keyword>
<sequence length="268" mass="29204">MLGTLTGDIVGSIYEWNNIKTTEFPLFQEQCRFTDDSVLTVALAEAILTGEAYAQVMRRYCRRYPDAGYGRNFLNWAQSDDAPAYYSYGNGSAMRISPAGWAFDDLEQVLEKAKEYSAVTHDHPEGVKGAQATAAAVYLARTGATKREIAAFVAGRFGYDLSRSCDEIRPGYSFDVSCQGTVPQALTAFLESTDFESAIRLAISLGGDSDTLAAITGGVAQAYYGGVPAAIARETLRFLDEPLRKVTLEFEARFVSGRGEQKRGQATV</sequence>
<dbReference type="InterPro" id="IPR036705">
    <property type="entry name" value="Ribosyl_crysJ1_sf"/>
</dbReference>
<keyword evidence="1" id="KW-0479">Metal-binding</keyword>
<evidence type="ECO:0000313" key="2">
    <source>
        <dbReference type="EMBL" id="BCG47108.1"/>
    </source>
</evidence>
<dbReference type="Gene3D" id="1.10.4080.10">
    <property type="entry name" value="ADP-ribosylation/Crystallin J1"/>
    <property type="match status" value="1"/>
</dbReference>
<dbReference type="SUPFAM" id="SSF101478">
    <property type="entry name" value="ADP-ribosylglycohydrolase"/>
    <property type="match status" value="1"/>
</dbReference>
<feature type="binding site" evidence="1">
    <location>
        <position position="210"/>
    </location>
    <ligand>
        <name>Mg(2+)</name>
        <dbReference type="ChEBI" id="CHEBI:18420"/>
        <label>1</label>
    </ligand>
</feature>
<dbReference type="GO" id="GO:0016787">
    <property type="term" value="F:hydrolase activity"/>
    <property type="evidence" value="ECO:0007669"/>
    <property type="project" value="UniProtKB-KW"/>
</dbReference>
<dbReference type="KEGG" id="gbn:GEOBRER4_18580"/>
<dbReference type="RefSeq" id="WP_185245178.1">
    <property type="nucleotide sequence ID" value="NZ_AP023213.1"/>
</dbReference>
<comment type="cofactor">
    <cofactor evidence="1">
        <name>Mg(2+)</name>
        <dbReference type="ChEBI" id="CHEBI:18420"/>
    </cofactor>
    <text evidence="1">Binds 2 magnesium ions per subunit.</text>
</comment>
<dbReference type="Pfam" id="PF03747">
    <property type="entry name" value="ADP_ribosyl_GH"/>
    <property type="match status" value="1"/>
</dbReference>
<proteinExistence type="predicted"/>
<name>A0A6S6M0J5_9BACT</name>
<organism evidence="2 3">
    <name type="scientific">Citrifermentans bremense</name>
    <dbReference type="NCBI Taxonomy" id="60035"/>
    <lineage>
        <taxon>Bacteria</taxon>
        <taxon>Pseudomonadati</taxon>
        <taxon>Thermodesulfobacteriota</taxon>
        <taxon>Desulfuromonadia</taxon>
        <taxon>Geobacterales</taxon>
        <taxon>Geobacteraceae</taxon>
        <taxon>Citrifermentans</taxon>
    </lineage>
</organism>
<dbReference type="GO" id="GO:0046872">
    <property type="term" value="F:metal ion binding"/>
    <property type="evidence" value="ECO:0007669"/>
    <property type="project" value="UniProtKB-KW"/>
</dbReference>
<protein>
    <submittedName>
        <fullName evidence="2">Hydrolase</fullName>
    </submittedName>
</protein>
<accession>A0A6S6M0J5</accession>
<dbReference type="InterPro" id="IPR050792">
    <property type="entry name" value="ADP-ribosylglycohydrolase"/>
</dbReference>